<dbReference type="Gene3D" id="2.40.70.10">
    <property type="entry name" value="Acid Proteases"/>
    <property type="match status" value="1"/>
</dbReference>
<dbReference type="GO" id="GO:0004519">
    <property type="term" value="F:endonuclease activity"/>
    <property type="evidence" value="ECO:0007669"/>
    <property type="project" value="UniProtKB-KW"/>
</dbReference>
<evidence type="ECO:0000256" key="7">
    <source>
        <dbReference type="ARBA" id="ARBA00022759"/>
    </source>
</evidence>
<accession>A0A151QTG4</accession>
<evidence type="ECO:0000256" key="16">
    <source>
        <dbReference type="PROSITE-ProRule" id="PRU00047"/>
    </source>
</evidence>
<dbReference type="Gene3D" id="3.30.420.10">
    <property type="entry name" value="Ribonuclease H-like superfamily/Ribonuclease H"/>
    <property type="match status" value="1"/>
</dbReference>
<dbReference type="EMBL" id="KQ484843">
    <property type="protein sequence ID" value="KYP33562.1"/>
    <property type="molecule type" value="Genomic_DNA"/>
</dbReference>
<evidence type="ECO:0000256" key="11">
    <source>
        <dbReference type="ARBA" id="ARBA00022918"/>
    </source>
</evidence>
<dbReference type="PANTHER" id="PTHR37984:SF5">
    <property type="entry name" value="PROTEIN NYNRIN-LIKE"/>
    <property type="match status" value="1"/>
</dbReference>
<dbReference type="InterPro" id="IPR001584">
    <property type="entry name" value="Integrase_cat-core"/>
</dbReference>
<organism evidence="20 21">
    <name type="scientific">Cajanus cajan</name>
    <name type="common">Pigeon pea</name>
    <name type="synonym">Cajanus indicus</name>
    <dbReference type="NCBI Taxonomy" id="3821"/>
    <lineage>
        <taxon>Eukaryota</taxon>
        <taxon>Viridiplantae</taxon>
        <taxon>Streptophyta</taxon>
        <taxon>Embryophyta</taxon>
        <taxon>Tracheophyta</taxon>
        <taxon>Spermatophyta</taxon>
        <taxon>Magnoliopsida</taxon>
        <taxon>eudicotyledons</taxon>
        <taxon>Gunneridae</taxon>
        <taxon>Pentapetalae</taxon>
        <taxon>rosids</taxon>
        <taxon>fabids</taxon>
        <taxon>Fabales</taxon>
        <taxon>Fabaceae</taxon>
        <taxon>Papilionoideae</taxon>
        <taxon>50 kb inversion clade</taxon>
        <taxon>NPAAA clade</taxon>
        <taxon>indigoferoid/millettioid clade</taxon>
        <taxon>Phaseoleae</taxon>
        <taxon>Cajanus</taxon>
    </lineage>
</organism>
<keyword evidence="16" id="KW-0863">Zinc-finger</keyword>
<dbReference type="InterPro" id="IPR021109">
    <property type="entry name" value="Peptidase_aspartic_dom_sf"/>
</dbReference>
<dbReference type="SUPFAM" id="SSF50630">
    <property type="entry name" value="Acid proteases"/>
    <property type="match status" value="1"/>
</dbReference>
<keyword evidence="6" id="KW-0064">Aspartyl protease</keyword>
<proteinExistence type="predicted"/>
<dbReference type="Gene3D" id="1.10.340.70">
    <property type="match status" value="1"/>
</dbReference>
<evidence type="ECO:0000256" key="15">
    <source>
        <dbReference type="ARBA" id="ARBA00023268"/>
    </source>
</evidence>
<evidence type="ECO:0000256" key="1">
    <source>
        <dbReference type="ARBA" id="ARBA00022670"/>
    </source>
</evidence>
<evidence type="ECO:0000256" key="3">
    <source>
        <dbReference type="ARBA" id="ARBA00022695"/>
    </source>
</evidence>
<feature type="domain" description="Integrase catalytic" evidence="19">
    <location>
        <begin position="838"/>
        <end position="1005"/>
    </location>
</feature>
<dbReference type="Pfam" id="PF00098">
    <property type="entry name" value="zf-CCHC"/>
    <property type="match status" value="2"/>
</dbReference>
<reference evidence="20" key="1">
    <citation type="journal article" date="2012" name="Nat. Biotechnol.">
        <title>Draft genome sequence of pigeonpea (Cajanus cajan), an orphan legume crop of resource-poor farmers.</title>
        <authorList>
            <person name="Varshney R.K."/>
            <person name="Chen W."/>
            <person name="Li Y."/>
            <person name="Bharti A.K."/>
            <person name="Saxena R.K."/>
            <person name="Schlueter J.A."/>
            <person name="Donoghue M.T."/>
            <person name="Azam S."/>
            <person name="Fan G."/>
            <person name="Whaley A.M."/>
            <person name="Farmer A.D."/>
            <person name="Sheridan J."/>
            <person name="Iwata A."/>
            <person name="Tuteja R."/>
            <person name="Penmetsa R.V."/>
            <person name="Wu W."/>
            <person name="Upadhyaya H.D."/>
            <person name="Yang S.P."/>
            <person name="Shah T."/>
            <person name="Saxena K.B."/>
            <person name="Michael T."/>
            <person name="McCombie W.R."/>
            <person name="Yang B."/>
            <person name="Zhang G."/>
            <person name="Yang H."/>
            <person name="Wang J."/>
            <person name="Spillane C."/>
            <person name="Cook D.R."/>
            <person name="May G.D."/>
            <person name="Xu X."/>
            <person name="Jackson S.A."/>
        </authorList>
    </citation>
    <scope>NUCLEOTIDE SEQUENCE [LARGE SCALE GENOMIC DNA]</scope>
</reference>
<dbReference type="InterPro" id="IPR005162">
    <property type="entry name" value="Retrotrans_gag_dom"/>
</dbReference>
<dbReference type="FunFam" id="3.30.70.270:FF:000020">
    <property type="entry name" value="Transposon Tf2-6 polyprotein-like Protein"/>
    <property type="match status" value="1"/>
</dbReference>
<protein>
    <submittedName>
        <fullName evidence="20">Retrotransposable element Tf2</fullName>
    </submittedName>
</protein>
<dbReference type="AlphaFoldDB" id="A0A151QTG4"/>
<dbReference type="GO" id="GO:0006508">
    <property type="term" value="P:proteolysis"/>
    <property type="evidence" value="ECO:0007669"/>
    <property type="project" value="UniProtKB-KW"/>
</dbReference>
<evidence type="ECO:0000313" key="21">
    <source>
        <dbReference type="Proteomes" id="UP000075243"/>
    </source>
</evidence>
<dbReference type="Gene3D" id="3.10.10.10">
    <property type="entry name" value="HIV Type 1 Reverse Transcriptase, subunit A, domain 1"/>
    <property type="match status" value="1"/>
</dbReference>
<dbReference type="GO" id="GO:0003887">
    <property type="term" value="F:DNA-directed DNA polymerase activity"/>
    <property type="evidence" value="ECO:0007669"/>
    <property type="project" value="UniProtKB-KW"/>
</dbReference>
<keyword evidence="1" id="KW-0645">Protease</keyword>
<keyword evidence="4" id="KW-0540">Nuclease</keyword>
<dbReference type="SUPFAM" id="SSF57756">
    <property type="entry name" value="Retrovirus zinc finger-like domains"/>
    <property type="match status" value="1"/>
</dbReference>
<feature type="region of interest" description="Disordered" evidence="17">
    <location>
        <begin position="188"/>
        <end position="244"/>
    </location>
</feature>
<evidence type="ECO:0000313" key="20">
    <source>
        <dbReference type="EMBL" id="KYP33562.1"/>
    </source>
</evidence>
<evidence type="ECO:0000256" key="17">
    <source>
        <dbReference type="SAM" id="MobiDB-lite"/>
    </source>
</evidence>
<dbReference type="GO" id="GO:0004190">
    <property type="term" value="F:aspartic-type endopeptidase activity"/>
    <property type="evidence" value="ECO:0007669"/>
    <property type="project" value="UniProtKB-KW"/>
</dbReference>
<keyword evidence="14" id="KW-0233">DNA recombination</keyword>
<evidence type="ECO:0000256" key="6">
    <source>
        <dbReference type="ARBA" id="ARBA00022750"/>
    </source>
</evidence>
<dbReference type="GO" id="GO:0008270">
    <property type="term" value="F:zinc ion binding"/>
    <property type="evidence" value="ECO:0007669"/>
    <property type="project" value="UniProtKB-KW"/>
</dbReference>
<evidence type="ECO:0000256" key="13">
    <source>
        <dbReference type="ARBA" id="ARBA00023125"/>
    </source>
</evidence>
<sequence>MNQQPEVDWLERFQRNNPPSFRGGYNPDGAADWIFEVEKIFQAMGCPLIQKVTLAAFMLSGEAGIWWQGALQRMIAAGTQVNWENFKRLFLEKYFPRDVRHKKQVEFLELKQGEDSVADYVTKFEDLVRFCPMYDGVGNEEDKCVKFVSGLRPEIKQVFNYQGITHYHELVNKCRVYDEDNRARVTYYKSGGPMRNNKFGSSSKSKPYTKSAGDSSSKVNNQGSVQQRSQVPTASQTSRGGSVGSVSHNNCYNCGKPGHRAYECPLPREITCFKCQEKGHRARDCPKNKTTEVGGSASKPRATGRVFALSGAEASQSKDLIQGMCFINGTPLIVLYDSGATHSFISHACVSKLKLPVSSLSFELIVETPTSGSVSTSEVCLKCPLIIEGRDFMVDLICLPLSQLDVILGMDWLSSNHVLLNCADKSIVFGEPVEKVSKDYLTANQVKVSLQEDAQVYMLLASLNSESNILVNELPVVCDFSDVFSDDMSSLPPRREVEFSIDLVPGTGPISIAPYRMSPVELVELKKQIEDLLEKGFVRPSVSPWGAPVLLVKKKDGSMRLCVDYRQLNKVTIKNKYPLPRIDDLMDQLVGACVFSKIDLRSGYHQIRVKVSEIRSFLGLAGYYRRFIEGFSKLALPLTSLTRKGVVFVWDSKCENSFRTLKEKLTSAPVLVLPDLSKTFVVYCDASKMGLGGVYHPGKANVVADALSRKSLHFVRLGMTRVTSELLREIGEAQLVDSFLVARRDAIGQGVGGEFTLGVDGVLRFKDRVCVPSDPTLRRLILEEGHRSKLSFHPGATKMYQDLRKIFWWPRMKKDIAEFVSACLVCQKAKIEHQKPSGLLQPLSIPEWKWDSISMDFVVALPRTRRGHDSIWVIVDRLTKSAHFLPINIRYSLERLAGLYIDEIVRLHGIPSSIVSDRDPRFTSRFWESLQRALGTQLRLSSAYHPQTDGQTERTIQSLEDLLRACVLDQGGSWDSLLPLIEFTYNNSYHSSIGMAPYEALYGRRCRTPLCWCEPGDNVILGPEIVQQTTDKVRLIQERMRTAQSRQKSYADRRRKDLEFQEGDHVFLKVTPWTGVGRALKSRKLTPRFIGPFQILKRVGSVAYQIALPPNLSNLHDVFHISQLRKYIHDPSHVIESDHLEVKENLTVEATPVRVEDRMVKQLRGKEIPLVKVIWGGATPESATWELEEKMKASYPFLFASGNFEDEIS</sequence>
<dbReference type="Pfam" id="PF00078">
    <property type="entry name" value="RVT_1"/>
    <property type="match status" value="1"/>
</dbReference>
<dbReference type="InterPro" id="IPR012337">
    <property type="entry name" value="RNaseH-like_sf"/>
</dbReference>
<dbReference type="Gene3D" id="4.10.60.10">
    <property type="entry name" value="Zinc finger, CCHC-type"/>
    <property type="match status" value="1"/>
</dbReference>
<keyword evidence="16" id="KW-0862">Zinc</keyword>
<dbReference type="GO" id="GO:0003964">
    <property type="term" value="F:RNA-directed DNA polymerase activity"/>
    <property type="evidence" value="ECO:0007669"/>
    <property type="project" value="UniProtKB-KW"/>
</dbReference>
<dbReference type="Pfam" id="PF08284">
    <property type="entry name" value="RVP_2"/>
    <property type="match status" value="1"/>
</dbReference>
<dbReference type="GO" id="GO:0003677">
    <property type="term" value="F:DNA binding"/>
    <property type="evidence" value="ECO:0007669"/>
    <property type="project" value="UniProtKB-KW"/>
</dbReference>
<dbReference type="GO" id="GO:0015074">
    <property type="term" value="P:DNA integration"/>
    <property type="evidence" value="ECO:0007669"/>
    <property type="project" value="UniProtKB-KW"/>
</dbReference>
<dbReference type="PANTHER" id="PTHR37984">
    <property type="entry name" value="PROTEIN CBG26694"/>
    <property type="match status" value="1"/>
</dbReference>
<feature type="domain" description="CCHC-type" evidence="18">
    <location>
        <begin position="251"/>
        <end position="265"/>
    </location>
</feature>
<dbReference type="Pfam" id="PF03732">
    <property type="entry name" value="Retrotrans_gag"/>
    <property type="match status" value="1"/>
</dbReference>
<dbReference type="InterPro" id="IPR001878">
    <property type="entry name" value="Znf_CCHC"/>
</dbReference>
<keyword evidence="8" id="KW-0378">Hydrolase</keyword>
<evidence type="ECO:0000256" key="10">
    <source>
        <dbReference type="ARBA" id="ARBA00022908"/>
    </source>
</evidence>
<dbReference type="InterPro" id="IPR000477">
    <property type="entry name" value="RT_dom"/>
</dbReference>
<keyword evidence="9" id="KW-0460">Magnesium</keyword>
<dbReference type="InterPro" id="IPR036397">
    <property type="entry name" value="RNaseH_sf"/>
</dbReference>
<dbReference type="Gene3D" id="3.30.70.270">
    <property type="match status" value="1"/>
</dbReference>
<feature type="domain" description="CCHC-type" evidence="18">
    <location>
        <begin position="272"/>
        <end position="287"/>
    </location>
</feature>
<dbReference type="InterPro" id="IPR041577">
    <property type="entry name" value="RT_RNaseH_2"/>
</dbReference>
<keyword evidence="5" id="KW-0479">Metal-binding</keyword>
<evidence type="ECO:0000256" key="8">
    <source>
        <dbReference type="ARBA" id="ARBA00022801"/>
    </source>
</evidence>
<evidence type="ECO:0000256" key="9">
    <source>
        <dbReference type="ARBA" id="ARBA00022842"/>
    </source>
</evidence>
<keyword evidence="15" id="KW-0511">Multifunctional enzyme</keyword>
<keyword evidence="13" id="KW-0238">DNA-binding</keyword>
<evidence type="ECO:0000259" key="19">
    <source>
        <dbReference type="PROSITE" id="PS50994"/>
    </source>
</evidence>
<dbReference type="SUPFAM" id="SSF53098">
    <property type="entry name" value="Ribonuclease H-like"/>
    <property type="match status" value="1"/>
</dbReference>
<evidence type="ECO:0000256" key="4">
    <source>
        <dbReference type="ARBA" id="ARBA00022722"/>
    </source>
</evidence>
<dbReference type="PROSITE" id="PS50994">
    <property type="entry name" value="INTEGRASE"/>
    <property type="match status" value="1"/>
</dbReference>
<name>A0A151QTG4_CAJCA</name>
<dbReference type="Proteomes" id="UP000075243">
    <property type="component" value="Unassembled WGS sequence"/>
</dbReference>
<keyword evidence="7" id="KW-0255">Endonuclease</keyword>
<dbReference type="Pfam" id="PF17919">
    <property type="entry name" value="RT_RNaseH_2"/>
    <property type="match status" value="1"/>
</dbReference>
<feature type="compositionally biased region" description="Polar residues" evidence="17">
    <location>
        <begin position="198"/>
        <end position="244"/>
    </location>
</feature>
<gene>
    <name evidence="20" type="ORF">KK1_045572</name>
</gene>
<keyword evidence="21" id="KW-1185">Reference proteome</keyword>
<dbReference type="SUPFAM" id="SSF56672">
    <property type="entry name" value="DNA/RNA polymerases"/>
    <property type="match status" value="1"/>
</dbReference>
<dbReference type="OMA" id="TVHIRNE"/>
<dbReference type="SMART" id="SM00343">
    <property type="entry name" value="ZnF_C2HC"/>
    <property type="match status" value="2"/>
</dbReference>
<dbReference type="PROSITE" id="PS50158">
    <property type="entry name" value="ZF_CCHC"/>
    <property type="match status" value="2"/>
</dbReference>
<dbReference type="InterPro" id="IPR043502">
    <property type="entry name" value="DNA/RNA_pol_sf"/>
</dbReference>
<dbReference type="Pfam" id="PF17921">
    <property type="entry name" value="Integrase_H2C2"/>
    <property type="match status" value="1"/>
</dbReference>
<dbReference type="InterPro" id="IPR050951">
    <property type="entry name" value="Retrovirus_Pol_polyprotein"/>
</dbReference>
<dbReference type="CDD" id="cd00303">
    <property type="entry name" value="retropepsin_like"/>
    <property type="match status" value="1"/>
</dbReference>
<dbReference type="CDD" id="cd01647">
    <property type="entry name" value="RT_LTR"/>
    <property type="match status" value="1"/>
</dbReference>
<keyword evidence="12" id="KW-0239">DNA-directed DNA polymerase</keyword>
<evidence type="ECO:0000256" key="14">
    <source>
        <dbReference type="ARBA" id="ARBA00023172"/>
    </source>
</evidence>
<evidence type="ECO:0000256" key="2">
    <source>
        <dbReference type="ARBA" id="ARBA00022679"/>
    </source>
</evidence>
<keyword evidence="10" id="KW-0229">DNA integration</keyword>
<keyword evidence="3" id="KW-0548">Nucleotidyltransferase</keyword>
<dbReference type="InterPro" id="IPR041588">
    <property type="entry name" value="Integrase_H2C2"/>
</dbReference>
<keyword evidence="11" id="KW-0695">RNA-directed DNA polymerase</keyword>
<dbReference type="GO" id="GO:0006310">
    <property type="term" value="P:DNA recombination"/>
    <property type="evidence" value="ECO:0007669"/>
    <property type="project" value="UniProtKB-KW"/>
</dbReference>
<dbReference type="Gramene" id="C.cajan_43616.t">
    <property type="protein sequence ID" value="C.cajan_43616.t"/>
    <property type="gene ID" value="C.cajan_43616"/>
</dbReference>
<dbReference type="InterPro" id="IPR056924">
    <property type="entry name" value="SH3_Tf2-1"/>
</dbReference>
<evidence type="ECO:0000259" key="18">
    <source>
        <dbReference type="PROSITE" id="PS50158"/>
    </source>
</evidence>
<dbReference type="Pfam" id="PF24626">
    <property type="entry name" value="SH3_Tf2-1"/>
    <property type="match status" value="1"/>
</dbReference>
<evidence type="ECO:0000256" key="12">
    <source>
        <dbReference type="ARBA" id="ARBA00022932"/>
    </source>
</evidence>
<dbReference type="InterPro" id="IPR036875">
    <property type="entry name" value="Znf_CCHC_sf"/>
</dbReference>
<evidence type="ECO:0000256" key="5">
    <source>
        <dbReference type="ARBA" id="ARBA00022723"/>
    </source>
</evidence>
<keyword evidence="2" id="KW-0808">Transferase</keyword>
<dbReference type="InterPro" id="IPR043128">
    <property type="entry name" value="Rev_trsase/Diguanyl_cyclase"/>
</dbReference>